<keyword evidence="4" id="KW-1185">Reference proteome</keyword>
<accession>A0A9J6BGM1</accession>
<dbReference type="Proteomes" id="UP001107558">
    <property type="component" value="Chromosome 4"/>
</dbReference>
<organism evidence="3 4">
    <name type="scientific">Polypedilum vanderplanki</name>
    <name type="common">Sleeping chironomid midge</name>
    <dbReference type="NCBI Taxonomy" id="319348"/>
    <lineage>
        <taxon>Eukaryota</taxon>
        <taxon>Metazoa</taxon>
        <taxon>Ecdysozoa</taxon>
        <taxon>Arthropoda</taxon>
        <taxon>Hexapoda</taxon>
        <taxon>Insecta</taxon>
        <taxon>Pterygota</taxon>
        <taxon>Neoptera</taxon>
        <taxon>Endopterygota</taxon>
        <taxon>Diptera</taxon>
        <taxon>Nematocera</taxon>
        <taxon>Chironomoidea</taxon>
        <taxon>Chironomidae</taxon>
        <taxon>Chironominae</taxon>
        <taxon>Polypedilum</taxon>
        <taxon>Polypedilum</taxon>
    </lineage>
</organism>
<dbReference type="OrthoDB" id="4691307at2759"/>
<dbReference type="Pfam" id="PF13855">
    <property type="entry name" value="LRR_8"/>
    <property type="match status" value="1"/>
</dbReference>
<feature type="signal peptide" evidence="2">
    <location>
        <begin position="1"/>
        <end position="19"/>
    </location>
</feature>
<dbReference type="InterPro" id="IPR032675">
    <property type="entry name" value="LRR_dom_sf"/>
</dbReference>
<dbReference type="PROSITE" id="PS51450">
    <property type="entry name" value="LRR"/>
    <property type="match status" value="1"/>
</dbReference>
<evidence type="ECO:0008006" key="5">
    <source>
        <dbReference type="Google" id="ProtNLM"/>
    </source>
</evidence>
<evidence type="ECO:0000256" key="2">
    <source>
        <dbReference type="SAM" id="SignalP"/>
    </source>
</evidence>
<reference evidence="3" key="1">
    <citation type="submission" date="2021-03" db="EMBL/GenBank/DDBJ databases">
        <title>Chromosome level genome of the anhydrobiotic midge Polypedilum vanderplanki.</title>
        <authorList>
            <person name="Yoshida Y."/>
            <person name="Kikawada T."/>
            <person name="Gusev O."/>
        </authorList>
    </citation>
    <scope>NUCLEOTIDE SEQUENCE</scope>
    <source>
        <strain evidence="3">NIAS01</strain>
        <tissue evidence="3">Whole body or cell culture</tissue>
    </source>
</reference>
<dbReference type="Gene3D" id="3.80.10.10">
    <property type="entry name" value="Ribonuclease Inhibitor"/>
    <property type="match status" value="1"/>
</dbReference>
<dbReference type="EMBL" id="JADBJN010000004">
    <property type="protein sequence ID" value="KAG5669033.1"/>
    <property type="molecule type" value="Genomic_DNA"/>
</dbReference>
<gene>
    <name evidence="3" type="ORF">PVAND_016935</name>
</gene>
<proteinExistence type="predicted"/>
<comment type="caution">
    <text evidence="3">The sequence shown here is derived from an EMBL/GenBank/DDBJ whole genome shotgun (WGS) entry which is preliminary data.</text>
</comment>
<name>A0A9J6BGM1_POLVA</name>
<evidence type="ECO:0000256" key="1">
    <source>
        <dbReference type="SAM" id="Coils"/>
    </source>
</evidence>
<evidence type="ECO:0000313" key="3">
    <source>
        <dbReference type="EMBL" id="KAG5669033.1"/>
    </source>
</evidence>
<evidence type="ECO:0000313" key="4">
    <source>
        <dbReference type="Proteomes" id="UP001107558"/>
    </source>
</evidence>
<sequence>MNLLFLLTIFTSITLKITAETLKCNFTYGQWLYLPEPEYFAFVTNPEIFNGAQVIIDNVEGNHSSIFHSNINVRGIDIHNATNMVKFPRNIDKFFKNLSLIGIFESKLAEITQIDLMVFPQLRHLYLSHNKIRVIKNDLFKFNQRLEVILLYKNEILHIDSRSFSELNKLRMLYLGLNICKFGNARTRNEVLGLLEKIENGSCTREEFLSAITENPLREELRKLQEENKKLKDDAAEKEQEISILMNTAQKLSVRVSNLVNEKEEWQNKVNEMTKKYSKAANFTEIIKQKDNEINALKVQLHQQVKENHKLITEKNLLLAGKKNN</sequence>
<feature type="chain" id="PRO_5039926455" description="Leucine-rich immune protein (Short)" evidence="2">
    <location>
        <begin position="20"/>
        <end position="325"/>
    </location>
</feature>
<dbReference type="InterPro" id="IPR001611">
    <property type="entry name" value="Leu-rich_rpt"/>
</dbReference>
<keyword evidence="2" id="KW-0732">Signal</keyword>
<dbReference type="AlphaFoldDB" id="A0A9J6BGM1"/>
<dbReference type="SUPFAM" id="SSF52058">
    <property type="entry name" value="L domain-like"/>
    <property type="match status" value="1"/>
</dbReference>
<protein>
    <recommendedName>
        <fullName evidence="5">Leucine-rich immune protein (Short)</fullName>
    </recommendedName>
</protein>
<feature type="coiled-coil region" evidence="1">
    <location>
        <begin position="214"/>
        <end position="307"/>
    </location>
</feature>
<keyword evidence="1" id="KW-0175">Coiled coil</keyword>